<dbReference type="AlphaFoldDB" id="A0A2T8ID68"/>
<name>A0A2T8ID68_9POAL</name>
<evidence type="ECO:0000256" key="1">
    <source>
        <dbReference type="SAM" id="MobiDB-lite"/>
    </source>
</evidence>
<feature type="compositionally biased region" description="Pro residues" evidence="1">
    <location>
        <begin position="138"/>
        <end position="150"/>
    </location>
</feature>
<gene>
    <name evidence="2" type="ORF">PAHAL_7G225200</name>
</gene>
<feature type="region of interest" description="Disordered" evidence="1">
    <location>
        <begin position="133"/>
        <end position="168"/>
    </location>
</feature>
<reference evidence="2" key="1">
    <citation type="submission" date="2018-04" db="EMBL/GenBank/DDBJ databases">
        <title>WGS assembly of Panicum hallii.</title>
        <authorList>
            <person name="Lovell J."/>
            <person name="Jenkins J."/>
            <person name="Lowry D."/>
            <person name="Mamidi S."/>
            <person name="Sreedasyam A."/>
            <person name="Weng X."/>
            <person name="Barry K."/>
            <person name="Bonette J."/>
            <person name="Campitelli B."/>
            <person name="Daum C."/>
            <person name="Gordon S."/>
            <person name="Gould B."/>
            <person name="Lipzen A."/>
            <person name="Macqueen A."/>
            <person name="Palacio-Mejia J."/>
            <person name="Plott C."/>
            <person name="Shakirov E."/>
            <person name="Shu S."/>
            <person name="Yoshinaga Y."/>
            <person name="Zane M."/>
            <person name="Rokhsar D."/>
            <person name="Grimwood J."/>
            <person name="Schmutz J."/>
            <person name="Juenger T."/>
        </authorList>
    </citation>
    <scope>NUCLEOTIDE SEQUENCE [LARGE SCALE GENOMIC DNA]</scope>
    <source>
        <strain evidence="2">FIL2</strain>
    </source>
</reference>
<sequence length="220" mass="23652">MGVLLSWHERTNRERKGEDEGEPRLEANSGNYCSEAIAAAAGGFPFPVSAEQQAAAPGSGEFHSNRARLLPSISDSFCVCKLLNRHTTSAFGGEARVREGHIRLTGAAGPPLFRLASPRSSHWSAQSWVAPFKEANCTPPPPPPSPPSTPPHHTIQRTPGGGGGRRSRIEPAGARVLRWGSLPAAAREQKVDRIWAGFLEHWAPNSSRLCENAVEPVASF</sequence>
<dbReference type="EMBL" id="CM008052">
    <property type="protein sequence ID" value="PVH35614.1"/>
    <property type="molecule type" value="Genomic_DNA"/>
</dbReference>
<protein>
    <submittedName>
        <fullName evidence="2">Uncharacterized protein</fullName>
    </submittedName>
</protein>
<dbReference type="Gramene" id="PVH35614">
    <property type="protein sequence ID" value="PVH35614"/>
    <property type="gene ID" value="PAHAL_7G225200"/>
</dbReference>
<organism evidence="2">
    <name type="scientific">Panicum hallii</name>
    <dbReference type="NCBI Taxonomy" id="206008"/>
    <lineage>
        <taxon>Eukaryota</taxon>
        <taxon>Viridiplantae</taxon>
        <taxon>Streptophyta</taxon>
        <taxon>Embryophyta</taxon>
        <taxon>Tracheophyta</taxon>
        <taxon>Spermatophyta</taxon>
        <taxon>Magnoliopsida</taxon>
        <taxon>Liliopsida</taxon>
        <taxon>Poales</taxon>
        <taxon>Poaceae</taxon>
        <taxon>PACMAD clade</taxon>
        <taxon>Panicoideae</taxon>
        <taxon>Panicodae</taxon>
        <taxon>Paniceae</taxon>
        <taxon>Panicinae</taxon>
        <taxon>Panicum</taxon>
        <taxon>Panicum sect. Panicum</taxon>
    </lineage>
</organism>
<accession>A0A2T8ID68</accession>
<evidence type="ECO:0000313" key="2">
    <source>
        <dbReference type="EMBL" id="PVH35614.1"/>
    </source>
</evidence>
<proteinExistence type="predicted"/>
<dbReference type="Proteomes" id="UP000243499">
    <property type="component" value="Chromosome 7"/>
</dbReference>